<accession>A0ABQ4KA65</accession>
<gene>
    <name evidence="1" type="ORF">J1TS3_37490</name>
</gene>
<protein>
    <submittedName>
        <fullName evidence="1">Uncharacterized protein</fullName>
    </submittedName>
</protein>
<dbReference type="EMBL" id="BOQT01000018">
    <property type="protein sequence ID" value="GIN22615.1"/>
    <property type="molecule type" value="Genomic_DNA"/>
</dbReference>
<evidence type="ECO:0000313" key="2">
    <source>
        <dbReference type="Proteomes" id="UP000680279"/>
    </source>
</evidence>
<keyword evidence="2" id="KW-1185">Reference proteome</keyword>
<proteinExistence type="predicted"/>
<sequence length="54" mass="6362">MKIELWLKDCANPRVYEDVINLFQEGEGSLICIDTKDKILKYPIGNVFRIVEYK</sequence>
<organism evidence="1 2">
    <name type="scientific">Siminovitchia fordii</name>
    <dbReference type="NCBI Taxonomy" id="254759"/>
    <lineage>
        <taxon>Bacteria</taxon>
        <taxon>Bacillati</taxon>
        <taxon>Bacillota</taxon>
        <taxon>Bacilli</taxon>
        <taxon>Bacillales</taxon>
        <taxon>Bacillaceae</taxon>
        <taxon>Siminovitchia</taxon>
    </lineage>
</organism>
<comment type="caution">
    <text evidence="1">The sequence shown here is derived from an EMBL/GenBank/DDBJ whole genome shotgun (WGS) entry which is preliminary data.</text>
</comment>
<dbReference type="Proteomes" id="UP000680279">
    <property type="component" value="Unassembled WGS sequence"/>
</dbReference>
<evidence type="ECO:0000313" key="1">
    <source>
        <dbReference type="EMBL" id="GIN22615.1"/>
    </source>
</evidence>
<reference evidence="1 2" key="1">
    <citation type="submission" date="2021-03" db="EMBL/GenBank/DDBJ databases">
        <title>Antimicrobial resistance genes in bacteria isolated from Japanese honey, and their potential for conferring macrolide and lincosamide resistance in the American foulbrood pathogen Paenibacillus larvae.</title>
        <authorList>
            <person name="Okamoto M."/>
            <person name="Kumagai M."/>
            <person name="Kanamori H."/>
            <person name="Takamatsu D."/>
        </authorList>
    </citation>
    <scope>NUCLEOTIDE SEQUENCE [LARGE SCALE GENOMIC DNA]</scope>
    <source>
        <strain evidence="1 2">J1TS3</strain>
    </source>
</reference>
<name>A0ABQ4KA65_9BACI</name>